<sequence>MYRHDQEEAQWRQLALRWRGQEQRFEAAVEAIYSQGDGEGAEERDAKAMELLQARNELFELLMSQSGRSSLQRARDVLSLLLGALDRIHRQHDDDARESDDTRRSQSTGGALSPGSTPQANAGTAVSPAAAVGSPWDGEES</sequence>
<protein>
    <submittedName>
        <fullName evidence="2">Uncharacterized protein</fullName>
    </submittedName>
</protein>
<proteinExistence type="predicted"/>
<keyword evidence="3" id="KW-1185">Reference proteome</keyword>
<accession>A0AAD5LVS0</accession>
<feature type="region of interest" description="Disordered" evidence="1">
    <location>
        <begin position="89"/>
        <end position="141"/>
    </location>
</feature>
<evidence type="ECO:0000256" key="1">
    <source>
        <dbReference type="SAM" id="MobiDB-lite"/>
    </source>
</evidence>
<reference evidence="2" key="1">
    <citation type="submission" date="2021-12" db="EMBL/GenBank/DDBJ databases">
        <title>Prjna785345.</title>
        <authorList>
            <person name="Rujirawat T."/>
            <person name="Krajaejun T."/>
        </authorList>
    </citation>
    <scope>NUCLEOTIDE SEQUENCE</scope>
    <source>
        <strain evidence="2">Pi057C3</strain>
    </source>
</reference>
<feature type="compositionally biased region" description="Polar residues" evidence="1">
    <location>
        <begin position="105"/>
        <end position="124"/>
    </location>
</feature>
<dbReference type="AlphaFoldDB" id="A0AAD5LVS0"/>
<name>A0AAD5LVS0_PYTIN</name>
<feature type="compositionally biased region" description="Basic and acidic residues" evidence="1">
    <location>
        <begin position="89"/>
        <end position="104"/>
    </location>
</feature>
<comment type="caution">
    <text evidence="2">The sequence shown here is derived from an EMBL/GenBank/DDBJ whole genome shotgun (WGS) entry which is preliminary data.</text>
</comment>
<organism evidence="2 3">
    <name type="scientific">Pythium insidiosum</name>
    <name type="common">Pythiosis disease agent</name>
    <dbReference type="NCBI Taxonomy" id="114742"/>
    <lineage>
        <taxon>Eukaryota</taxon>
        <taxon>Sar</taxon>
        <taxon>Stramenopiles</taxon>
        <taxon>Oomycota</taxon>
        <taxon>Peronosporomycetes</taxon>
        <taxon>Pythiales</taxon>
        <taxon>Pythiaceae</taxon>
        <taxon>Pythium</taxon>
    </lineage>
</organism>
<evidence type="ECO:0000313" key="2">
    <source>
        <dbReference type="EMBL" id="KAJ0394855.1"/>
    </source>
</evidence>
<evidence type="ECO:0000313" key="3">
    <source>
        <dbReference type="Proteomes" id="UP001209570"/>
    </source>
</evidence>
<dbReference type="Proteomes" id="UP001209570">
    <property type="component" value="Unassembled WGS sequence"/>
</dbReference>
<gene>
    <name evidence="2" type="ORF">P43SY_002496</name>
</gene>
<dbReference type="EMBL" id="JAKCXM010000379">
    <property type="protein sequence ID" value="KAJ0394855.1"/>
    <property type="molecule type" value="Genomic_DNA"/>
</dbReference>